<dbReference type="OrthoDB" id="5826524at2759"/>
<keyword evidence="2" id="KW-1185">Reference proteome</keyword>
<sequence length="192" mass="21753">MESVYDASNHKIEFLGAVKIAVELEKSRKGEVAFHTLDSSDNEILLGTNSLEDLGVQLTLSKGKEDTLEAECLNSSKVTVARRVYVPPHSAVVVSARCEVKEETTEGVVWPTRKGLEVAIFAIRNQELDMPMYNDSDEPLTLREEEELGRWGTEKWKESWEELNPLMMSNPTEHLSREERQSVLYSQIKAPM</sequence>
<proteinExistence type="predicted"/>
<accession>A0A016W491</accession>
<gene>
    <name evidence="1" type="primary">Acey_s0001.g428</name>
    <name evidence="1" type="ORF">Y032_0001g428</name>
</gene>
<organism evidence="1 2">
    <name type="scientific">Ancylostoma ceylanicum</name>
    <dbReference type="NCBI Taxonomy" id="53326"/>
    <lineage>
        <taxon>Eukaryota</taxon>
        <taxon>Metazoa</taxon>
        <taxon>Ecdysozoa</taxon>
        <taxon>Nematoda</taxon>
        <taxon>Chromadorea</taxon>
        <taxon>Rhabditida</taxon>
        <taxon>Rhabditina</taxon>
        <taxon>Rhabditomorpha</taxon>
        <taxon>Strongyloidea</taxon>
        <taxon>Ancylostomatidae</taxon>
        <taxon>Ancylostomatinae</taxon>
        <taxon>Ancylostoma</taxon>
    </lineage>
</organism>
<evidence type="ECO:0000313" key="2">
    <source>
        <dbReference type="Proteomes" id="UP000024635"/>
    </source>
</evidence>
<dbReference type="AlphaFoldDB" id="A0A016W491"/>
<dbReference type="Proteomes" id="UP000024635">
    <property type="component" value="Unassembled WGS sequence"/>
</dbReference>
<dbReference type="EMBL" id="JARK01001337">
    <property type="protein sequence ID" value="EYC34460.1"/>
    <property type="molecule type" value="Genomic_DNA"/>
</dbReference>
<reference evidence="2" key="1">
    <citation type="journal article" date="2015" name="Nat. Genet.">
        <title>The genome and transcriptome of the zoonotic hookworm Ancylostoma ceylanicum identify infection-specific gene families.</title>
        <authorList>
            <person name="Schwarz E.M."/>
            <person name="Hu Y."/>
            <person name="Antoshechkin I."/>
            <person name="Miller M.M."/>
            <person name="Sternberg P.W."/>
            <person name="Aroian R.V."/>
        </authorList>
    </citation>
    <scope>NUCLEOTIDE SEQUENCE</scope>
    <source>
        <strain evidence="2">HY135</strain>
    </source>
</reference>
<name>A0A016W491_9BILA</name>
<evidence type="ECO:0000313" key="1">
    <source>
        <dbReference type="EMBL" id="EYC34460.1"/>
    </source>
</evidence>
<dbReference type="STRING" id="53326.A0A016W491"/>
<protein>
    <submittedName>
        <fullName evidence="1">Uncharacterized protein</fullName>
    </submittedName>
</protein>
<comment type="caution">
    <text evidence="1">The sequence shown here is derived from an EMBL/GenBank/DDBJ whole genome shotgun (WGS) entry which is preliminary data.</text>
</comment>